<feature type="transmembrane region" description="Helical" evidence="12">
    <location>
        <begin position="158"/>
        <end position="178"/>
    </location>
</feature>
<evidence type="ECO:0000256" key="9">
    <source>
        <dbReference type="ARBA" id="ARBA00023180"/>
    </source>
</evidence>
<keyword evidence="9" id="KW-0325">Glycoprotein</keyword>
<dbReference type="Gramene" id="PSS02821">
    <property type="protein sequence ID" value="PSS02821"/>
    <property type="gene ID" value="CEY00_Acc21201"/>
</dbReference>
<dbReference type="InParanoid" id="A0A2R6Q6D0"/>
<protein>
    <submittedName>
        <fullName evidence="15">Non-specific lipid-transfer protein-like protein</fullName>
    </submittedName>
</protein>
<dbReference type="PANTHER" id="PTHR33044">
    <property type="entry name" value="BIFUNCTIONAL INHIBITOR/LIPID-TRANSFER PROTEIN/SEED STORAGE 2S ALBUMIN SUPERFAMILY PROTEIN-RELATED"/>
    <property type="match status" value="1"/>
</dbReference>
<evidence type="ECO:0000313" key="16">
    <source>
        <dbReference type="Proteomes" id="UP000241394"/>
    </source>
</evidence>
<evidence type="ECO:0000256" key="5">
    <source>
        <dbReference type="ARBA" id="ARBA00022622"/>
    </source>
</evidence>
<keyword evidence="10" id="KW-0449">Lipoprotein</keyword>
<name>A0A2R6Q6D0_ACTCC</name>
<dbReference type="GO" id="GO:0008289">
    <property type="term" value="F:lipid binding"/>
    <property type="evidence" value="ECO:0007669"/>
    <property type="project" value="UniProtKB-KW"/>
</dbReference>
<dbReference type="Pfam" id="PF14368">
    <property type="entry name" value="LTP_2"/>
    <property type="match status" value="1"/>
</dbReference>
<gene>
    <name evidence="15" type="ORF">CEY00_Acc21201</name>
</gene>
<keyword evidence="16" id="KW-1185">Reference proteome</keyword>
<evidence type="ECO:0000313" key="15">
    <source>
        <dbReference type="EMBL" id="PSS02821.1"/>
    </source>
</evidence>
<reference evidence="15 16" key="1">
    <citation type="submission" date="2017-07" db="EMBL/GenBank/DDBJ databases">
        <title>An improved, manually edited Actinidia chinensis var. chinensis (kiwifruit) genome highlights the challenges associated with draft genomes and gene prediction in plants.</title>
        <authorList>
            <person name="Pilkington S."/>
            <person name="Crowhurst R."/>
            <person name="Hilario E."/>
            <person name="Nardozza S."/>
            <person name="Fraser L."/>
            <person name="Peng Y."/>
            <person name="Gunaseelan K."/>
            <person name="Simpson R."/>
            <person name="Tahir J."/>
            <person name="Deroles S."/>
            <person name="Templeton K."/>
            <person name="Luo Z."/>
            <person name="Davy M."/>
            <person name="Cheng C."/>
            <person name="Mcneilage M."/>
            <person name="Scaglione D."/>
            <person name="Liu Y."/>
            <person name="Zhang Q."/>
            <person name="Datson P."/>
            <person name="De Silva N."/>
            <person name="Gardiner S."/>
            <person name="Bassett H."/>
            <person name="Chagne D."/>
            <person name="Mccallum J."/>
            <person name="Dzierzon H."/>
            <person name="Deng C."/>
            <person name="Wang Y.-Y."/>
            <person name="Barron N."/>
            <person name="Manako K."/>
            <person name="Bowen J."/>
            <person name="Foster T."/>
            <person name="Erridge Z."/>
            <person name="Tiffin H."/>
            <person name="Waite C."/>
            <person name="Davies K."/>
            <person name="Grierson E."/>
            <person name="Laing W."/>
            <person name="Kirk R."/>
            <person name="Chen X."/>
            <person name="Wood M."/>
            <person name="Montefiori M."/>
            <person name="Brummell D."/>
            <person name="Schwinn K."/>
            <person name="Catanach A."/>
            <person name="Fullerton C."/>
            <person name="Li D."/>
            <person name="Meiyalaghan S."/>
            <person name="Nieuwenhuizen N."/>
            <person name="Read N."/>
            <person name="Prakash R."/>
            <person name="Hunter D."/>
            <person name="Zhang H."/>
            <person name="Mckenzie M."/>
            <person name="Knabel M."/>
            <person name="Harris A."/>
            <person name="Allan A."/>
            <person name="Chen A."/>
            <person name="Janssen B."/>
            <person name="Plunkett B."/>
            <person name="Dwamena C."/>
            <person name="Voogd C."/>
            <person name="Leif D."/>
            <person name="Lafferty D."/>
            <person name="Souleyre E."/>
            <person name="Varkonyi-Gasic E."/>
            <person name="Gambi F."/>
            <person name="Hanley J."/>
            <person name="Yao J.-L."/>
            <person name="Cheung J."/>
            <person name="David K."/>
            <person name="Warren B."/>
            <person name="Marsh K."/>
            <person name="Snowden K."/>
            <person name="Lin-Wang K."/>
            <person name="Brian L."/>
            <person name="Martinez-Sanchez M."/>
            <person name="Wang M."/>
            <person name="Ileperuma N."/>
            <person name="Macnee N."/>
            <person name="Campin R."/>
            <person name="Mcatee P."/>
            <person name="Drummond R."/>
            <person name="Espley R."/>
            <person name="Ireland H."/>
            <person name="Wu R."/>
            <person name="Atkinson R."/>
            <person name="Karunairetnam S."/>
            <person name="Bulley S."/>
            <person name="Chunkath S."/>
            <person name="Hanley Z."/>
            <person name="Storey R."/>
            <person name="Thrimawithana A."/>
            <person name="Thomson S."/>
            <person name="David C."/>
            <person name="Testolin R."/>
        </authorList>
    </citation>
    <scope>NUCLEOTIDE SEQUENCE [LARGE SCALE GENOMIC DNA]</scope>
    <source>
        <strain evidence="16">cv. Red5</strain>
        <tissue evidence="15">Young leaf</tissue>
    </source>
</reference>
<keyword evidence="8" id="KW-1015">Disulfide bond</keyword>
<dbReference type="SMART" id="SM00499">
    <property type="entry name" value="AAI"/>
    <property type="match status" value="1"/>
</dbReference>
<evidence type="ECO:0000256" key="11">
    <source>
        <dbReference type="SAM" id="MobiDB-lite"/>
    </source>
</evidence>
<feature type="compositionally biased region" description="Low complexity" evidence="11">
    <location>
        <begin position="127"/>
        <end position="143"/>
    </location>
</feature>
<evidence type="ECO:0000256" key="7">
    <source>
        <dbReference type="ARBA" id="ARBA00023121"/>
    </source>
</evidence>
<dbReference type="STRING" id="1590841.A0A2R6Q6D0"/>
<comment type="subcellular location">
    <subcellularLocation>
        <location evidence="1">Cell membrane</location>
        <topology evidence="1">Lipid-anchor</topology>
        <topology evidence="1">GPI-anchor</topology>
    </subcellularLocation>
</comment>
<dbReference type="InterPro" id="IPR016140">
    <property type="entry name" value="Bifunc_inhib/LTP/seed_store"/>
</dbReference>
<keyword evidence="3" id="KW-0813">Transport</keyword>
<dbReference type="EMBL" id="NKQK01000019">
    <property type="protein sequence ID" value="PSS02821.1"/>
    <property type="molecule type" value="Genomic_DNA"/>
</dbReference>
<dbReference type="SUPFAM" id="SSF47699">
    <property type="entry name" value="Bifunctional inhibitor/lipid-transfer protein/seed storage 2S albumin"/>
    <property type="match status" value="1"/>
</dbReference>
<keyword evidence="4" id="KW-1003">Cell membrane</keyword>
<dbReference type="GO" id="GO:0006869">
    <property type="term" value="P:lipid transport"/>
    <property type="evidence" value="ECO:0007669"/>
    <property type="project" value="InterPro"/>
</dbReference>
<keyword evidence="6 13" id="KW-0732">Signal</keyword>
<dbReference type="FunCoup" id="A0A2R6Q6D0">
    <property type="interactions" value="316"/>
</dbReference>
<evidence type="ECO:0000256" key="3">
    <source>
        <dbReference type="ARBA" id="ARBA00022448"/>
    </source>
</evidence>
<dbReference type="OrthoDB" id="659547at2759"/>
<keyword evidence="12" id="KW-0812">Transmembrane</keyword>
<dbReference type="GO" id="GO:0098552">
    <property type="term" value="C:side of membrane"/>
    <property type="evidence" value="ECO:0007669"/>
    <property type="project" value="UniProtKB-KW"/>
</dbReference>
<feature type="signal peptide" evidence="13">
    <location>
        <begin position="1"/>
        <end position="21"/>
    </location>
</feature>
<proteinExistence type="inferred from homology"/>
<feature type="region of interest" description="Disordered" evidence="11">
    <location>
        <begin position="125"/>
        <end position="145"/>
    </location>
</feature>
<evidence type="ECO:0000256" key="8">
    <source>
        <dbReference type="ARBA" id="ARBA00023157"/>
    </source>
</evidence>
<feature type="chain" id="PRO_5015346599" evidence="13">
    <location>
        <begin position="22"/>
        <end position="179"/>
    </location>
</feature>
<dbReference type="CDD" id="cd00010">
    <property type="entry name" value="AAI_LTSS"/>
    <property type="match status" value="1"/>
</dbReference>
<evidence type="ECO:0000256" key="13">
    <source>
        <dbReference type="SAM" id="SignalP"/>
    </source>
</evidence>
<dbReference type="InterPro" id="IPR043325">
    <property type="entry name" value="LTSS"/>
</dbReference>
<accession>A0A2R6Q6D0</accession>
<evidence type="ECO:0000256" key="4">
    <source>
        <dbReference type="ARBA" id="ARBA00022475"/>
    </source>
</evidence>
<dbReference type="InterPro" id="IPR036312">
    <property type="entry name" value="Bifun_inhib/LTP/seed_sf"/>
</dbReference>
<evidence type="ECO:0000256" key="12">
    <source>
        <dbReference type="SAM" id="Phobius"/>
    </source>
</evidence>
<keyword evidence="12" id="KW-0472">Membrane</keyword>
<organism evidence="15 16">
    <name type="scientific">Actinidia chinensis var. chinensis</name>
    <name type="common">Chinese soft-hair kiwi</name>
    <dbReference type="NCBI Taxonomy" id="1590841"/>
    <lineage>
        <taxon>Eukaryota</taxon>
        <taxon>Viridiplantae</taxon>
        <taxon>Streptophyta</taxon>
        <taxon>Embryophyta</taxon>
        <taxon>Tracheophyta</taxon>
        <taxon>Spermatophyta</taxon>
        <taxon>Magnoliopsida</taxon>
        <taxon>eudicotyledons</taxon>
        <taxon>Gunneridae</taxon>
        <taxon>Pentapetalae</taxon>
        <taxon>asterids</taxon>
        <taxon>Ericales</taxon>
        <taxon>Actinidiaceae</taxon>
        <taxon>Actinidia</taxon>
    </lineage>
</organism>
<sequence length="179" mass="17473">MAMNTMTLLLSVLAISVVANAGSPAPAVDCSTVVVSMADCLTYVTGASSVKKPEGNCCSGLKTVLKSNPQCLCETFKNSAQFGITLNVTKALSLPAACHVSAPSVSNCGLSLVAGAAPVTSPVSAVSPIPGGPTSPAGSPAGGNDLAPAPAPMMASSATPAFLVGSFLAALLAASFSFI</sequence>
<dbReference type="AlphaFoldDB" id="A0A2R6Q6D0"/>
<dbReference type="Proteomes" id="UP000241394">
    <property type="component" value="Chromosome LG19"/>
</dbReference>
<dbReference type="Gene3D" id="1.10.110.10">
    <property type="entry name" value="Plant lipid-transfer and hydrophobic proteins"/>
    <property type="match status" value="1"/>
</dbReference>
<evidence type="ECO:0000256" key="10">
    <source>
        <dbReference type="ARBA" id="ARBA00023288"/>
    </source>
</evidence>
<dbReference type="GO" id="GO:0005886">
    <property type="term" value="C:plasma membrane"/>
    <property type="evidence" value="ECO:0007669"/>
    <property type="project" value="UniProtKB-SubCell"/>
</dbReference>
<evidence type="ECO:0000256" key="2">
    <source>
        <dbReference type="ARBA" id="ARBA00009748"/>
    </source>
</evidence>
<dbReference type="SMR" id="A0A2R6Q6D0"/>
<keyword evidence="12" id="KW-1133">Transmembrane helix</keyword>
<keyword evidence="7" id="KW-0446">Lipid-binding</keyword>
<dbReference type="FunFam" id="1.10.110.10:FF:000001">
    <property type="entry name" value="Bifunctional inhibitor/lipid-transfer protein/seed storage 2S albumin superfamily protein"/>
    <property type="match status" value="1"/>
</dbReference>
<comment type="caution">
    <text evidence="15">The sequence shown here is derived from an EMBL/GenBank/DDBJ whole genome shotgun (WGS) entry which is preliminary data.</text>
</comment>
<feature type="domain" description="Bifunctional inhibitor/plant lipid transfer protein/seed storage helical" evidence="14">
    <location>
        <begin position="30"/>
        <end position="108"/>
    </location>
</feature>
<evidence type="ECO:0000256" key="6">
    <source>
        <dbReference type="ARBA" id="ARBA00022729"/>
    </source>
</evidence>
<reference evidence="16" key="2">
    <citation type="journal article" date="2018" name="BMC Genomics">
        <title>A manually annotated Actinidia chinensis var. chinensis (kiwifruit) genome highlights the challenges associated with draft genomes and gene prediction in plants.</title>
        <authorList>
            <person name="Pilkington S.M."/>
            <person name="Crowhurst R."/>
            <person name="Hilario E."/>
            <person name="Nardozza S."/>
            <person name="Fraser L."/>
            <person name="Peng Y."/>
            <person name="Gunaseelan K."/>
            <person name="Simpson R."/>
            <person name="Tahir J."/>
            <person name="Deroles S.C."/>
            <person name="Templeton K."/>
            <person name="Luo Z."/>
            <person name="Davy M."/>
            <person name="Cheng C."/>
            <person name="McNeilage M."/>
            <person name="Scaglione D."/>
            <person name="Liu Y."/>
            <person name="Zhang Q."/>
            <person name="Datson P."/>
            <person name="De Silva N."/>
            <person name="Gardiner S.E."/>
            <person name="Bassett H."/>
            <person name="Chagne D."/>
            <person name="McCallum J."/>
            <person name="Dzierzon H."/>
            <person name="Deng C."/>
            <person name="Wang Y.Y."/>
            <person name="Barron L."/>
            <person name="Manako K."/>
            <person name="Bowen J."/>
            <person name="Foster T.M."/>
            <person name="Erridge Z.A."/>
            <person name="Tiffin H."/>
            <person name="Waite C.N."/>
            <person name="Davies K.M."/>
            <person name="Grierson E.P."/>
            <person name="Laing W.A."/>
            <person name="Kirk R."/>
            <person name="Chen X."/>
            <person name="Wood M."/>
            <person name="Montefiori M."/>
            <person name="Brummell D.A."/>
            <person name="Schwinn K.E."/>
            <person name="Catanach A."/>
            <person name="Fullerton C."/>
            <person name="Li D."/>
            <person name="Meiyalaghan S."/>
            <person name="Nieuwenhuizen N."/>
            <person name="Read N."/>
            <person name="Prakash R."/>
            <person name="Hunter D."/>
            <person name="Zhang H."/>
            <person name="McKenzie M."/>
            <person name="Knabel M."/>
            <person name="Harris A."/>
            <person name="Allan A.C."/>
            <person name="Gleave A."/>
            <person name="Chen A."/>
            <person name="Janssen B.J."/>
            <person name="Plunkett B."/>
            <person name="Ampomah-Dwamena C."/>
            <person name="Voogd C."/>
            <person name="Leif D."/>
            <person name="Lafferty D."/>
            <person name="Souleyre E.J.F."/>
            <person name="Varkonyi-Gasic E."/>
            <person name="Gambi F."/>
            <person name="Hanley J."/>
            <person name="Yao J.L."/>
            <person name="Cheung J."/>
            <person name="David K.M."/>
            <person name="Warren B."/>
            <person name="Marsh K."/>
            <person name="Snowden K.C."/>
            <person name="Lin-Wang K."/>
            <person name="Brian L."/>
            <person name="Martinez-Sanchez M."/>
            <person name="Wang M."/>
            <person name="Ileperuma N."/>
            <person name="Macnee N."/>
            <person name="Campin R."/>
            <person name="McAtee P."/>
            <person name="Drummond R.S.M."/>
            <person name="Espley R.V."/>
            <person name="Ireland H.S."/>
            <person name="Wu R."/>
            <person name="Atkinson R.G."/>
            <person name="Karunairetnam S."/>
            <person name="Bulley S."/>
            <person name="Chunkath S."/>
            <person name="Hanley Z."/>
            <person name="Storey R."/>
            <person name="Thrimawithana A.H."/>
            <person name="Thomson S."/>
            <person name="David C."/>
            <person name="Testolin R."/>
            <person name="Huang H."/>
            <person name="Hellens R.P."/>
            <person name="Schaffer R.J."/>
        </authorList>
    </citation>
    <scope>NUCLEOTIDE SEQUENCE [LARGE SCALE GENOMIC DNA]</scope>
    <source>
        <strain evidence="16">cv. Red5</strain>
    </source>
</reference>
<dbReference type="OMA" id="LTTAPNC"/>
<evidence type="ECO:0000259" key="14">
    <source>
        <dbReference type="SMART" id="SM00499"/>
    </source>
</evidence>
<dbReference type="InterPro" id="IPR000528">
    <property type="entry name" value="Plant_nsLTP"/>
</dbReference>
<dbReference type="PRINTS" id="PR00382">
    <property type="entry name" value="LIPIDTRNSFER"/>
</dbReference>
<comment type="similarity">
    <text evidence="2">Belongs to the plant LTP family.</text>
</comment>
<evidence type="ECO:0000256" key="1">
    <source>
        <dbReference type="ARBA" id="ARBA00004609"/>
    </source>
</evidence>
<keyword evidence="5" id="KW-0336">GPI-anchor</keyword>